<dbReference type="HOGENOM" id="CLU_041790_0_0_6"/>
<dbReference type="RefSeq" id="WP_037407096.1">
    <property type="nucleotide sequence ID" value="NZ_CP007044.2"/>
</dbReference>
<dbReference type="InterPro" id="IPR017732">
    <property type="entry name" value="T4/T6SS_DotU"/>
</dbReference>
<dbReference type="Gene3D" id="1.25.40.590">
    <property type="entry name" value="Type IV / VI secretion system, DotU"/>
    <property type="match status" value="1"/>
</dbReference>
<dbReference type="NCBIfam" id="TIGR03350">
    <property type="entry name" value="type_VI_ompA"/>
    <property type="match status" value="1"/>
</dbReference>
<dbReference type="InterPro" id="IPR036737">
    <property type="entry name" value="OmpA-like_sf"/>
</dbReference>
<evidence type="ECO:0000256" key="1">
    <source>
        <dbReference type="PROSITE-ProRule" id="PRU00473"/>
    </source>
</evidence>
<evidence type="ECO:0000313" key="3">
    <source>
        <dbReference type="EMBL" id="AHG20955.1"/>
    </source>
</evidence>
<dbReference type="InterPro" id="IPR038522">
    <property type="entry name" value="T4/T6SS_DotU_sf"/>
</dbReference>
<feature type="domain" description="OmpA-like" evidence="2">
    <location>
        <begin position="284"/>
        <end position="404"/>
    </location>
</feature>
<dbReference type="NCBIfam" id="NF038228">
    <property type="entry name" value="IcmH_DotU_IVB"/>
    <property type="match status" value="1"/>
</dbReference>
<reference evidence="3 4" key="2">
    <citation type="submission" date="2015-03" db="EMBL/GenBank/DDBJ databases">
        <authorList>
            <person name="Chan K.-G."/>
        </authorList>
    </citation>
    <scope>NUCLEOTIDE SEQUENCE [LARGE SCALE GENOMIC DNA]</scope>
    <source>
        <strain evidence="3 4">RB-25</strain>
    </source>
</reference>
<dbReference type="OrthoDB" id="345640at2"/>
<organism evidence="3 4">
    <name type="scientific">Chania multitudinisentens RB-25</name>
    <dbReference type="NCBI Taxonomy" id="1441930"/>
    <lineage>
        <taxon>Bacteria</taxon>
        <taxon>Pseudomonadati</taxon>
        <taxon>Pseudomonadota</taxon>
        <taxon>Gammaproteobacteria</taxon>
        <taxon>Enterobacterales</taxon>
        <taxon>Yersiniaceae</taxon>
        <taxon>Chania</taxon>
    </lineage>
</organism>
<dbReference type="GO" id="GO:0016020">
    <property type="term" value="C:membrane"/>
    <property type="evidence" value="ECO:0007669"/>
    <property type="project" value="UniProtKB-UniRule"/>
</dbReference>
<dbReference type="PATRIC" id="fig|1441930.4.peg.3172"/>
<keyword evidence="1" id="KW-0472">Membrane</keyword>
<dbReference type="AlphaFoldDB" id="W0LG79"/>
<dbReference type="SUPFAM" id="SSF103088">
    <property type="entry name" value="OmpA-like"/>
    <property type="match status" value="1"/>
</dbReference>
<dbReference type="Pfam" id="PF09850">
    <property type="entry name" value="DotU"/>
    <property type="match status" value="1"/>
</dbReference>
<evidence type="ECO:0000259" key="2">
    <source>
        <dbReference type="PROSITE" id="PS51123"/>
    </source>
</evidence>
<dbReference type="STRING" id="1441930.Z042_16095"/>
<name>W0LG79_9GAMM</name>
<dbReference type="eggNOG" id="COG1360">
    <property type="taxonomic scope" value="Bacteria"/>
</dbReference>
<reference evidence="3 4" key="1">
    <citation type="submission" date="2014-01" db="EMBL/GenBank/DDBJ databases">
        <title>Isolation of Serratia multitudinisentens RB-25 from Ex-Landfill site.</title>
        <authorList>
            <person name="Robson E.H.J."/>
        </authorList>
    </citation>
    <scope>NUCLEOTIDE SEQUENCE [LARGE SCALE GENOMIC DNA]</scope>
    <source>
        <strain evidence="3 4">RB-25</strain>
    </source>
</reference>
<dbReference type="Pfam" id="PF00691">
    <property type="entry name" value="OmpA"/>
    <property type="match status" value="1"/>
</dbReference>
<dbReference type="NCBIfam" id="NF005444">
    <property type="entry name" value="PRK07033.1"/>
    <property type="match status" value="1"/>
</dbReference>
<keyword evidence="4" id="KW-1185">Reference proteome</keyword>
<dbReference type="PANTHER" id="PTHR38033:SF1">
    <property type="entry name" value="DOTU FAMILY TYPE IV_VI SECRETION SYSTEM PROTEIN"/>
    <property type="match status" value="1"/>
</dbReference>
<dbReference type="InterPro" id="IPR006665">
    <property type="entry name" value="OmpA-like"/>
</dbReference>
<accession>W0LG79</accession>
<dbReference type="eggNOG" id="COG3455">
    <property type="taxonomic scope" value="Bacteria"/>
</dbReference>
<dbReference type="PANTHER" id="PTHR38033">
    <property type="entry name" value="MEMBRANE PROTEIN-RELATED"/>
    <property type="match status" value="1"/>
</dbReference>
<dbReference type="KEGG" id="sfo:Z042_16095"/>
<gene>
    <name evidence="3" type="ORF">Z042_16095</name>
</gene>
<evidence type="ECO:0000313" key="4">
    <source>
        <dbReference type="Proteomes" id="UP000019030"/>
    </source>
</evidence>
<proteinExistence type="predicted"/>
<protein>
    <recommendedName>
        <fullName evidence="2">OmpA-like domain-containing protein</fullName>
    </recommendedName>
</protein>
<dbReference type="NCBIfam" id="TIGR03349">
    <property type="entry name" value="IV_VI_DotU"/>
    <property type="match status" value="1"/>
</dbReference>
<dbReference type="EMBL" id="CP007044">
    <property type="protein sequence ID" value="AHG20955.1"/>
    <property type="molecule type" value="Genomic_DNA"/>
</dbReference>
<dbReference type="CDD" id="cd07185">
    <property type="entry name" value="OmpA_C-like"/>
    <property type="match status" value="1"/>
</dbReference>
<dbReference type="Gene3D" id="3.30.1330.60">
    <property type="entry name" value="OmpA-like domain"/>
    <property type="match status" value="1"/>
</dbReference>
<sequence length="414" mass="45917">MQNTHSTTAGARLAPPQVHMKASDNPLVAVANPLLNRIPAMRYLATRPEPAKLRQTLIDDIRRFEVQGQQAGLSYDMLIGARYCLCTALDEAAMFTPWGKNTVWSASGLLVTFHNETWGGEKFFQLLARLSKQPQKNILLLELLNYCLLLGFEGRYHIIENGYSQLETLKQRLAQIIHSVRGSYPVPLSPYPTDLPVGKKTWRPMLPVWACAAFLGLMSCLWFISLDWRLGEATTPVVASIYQLELPQVLAAEIPATPVPTLASLKIFLQPEIDTGLLSVHDEDQKSTVILRGDGLFDSASTSVREAYRPILTQIAKALNQIDGKVLVTGYTDSDVIRKARFASNYDLSLARADAVSALLKKYLEQPDRLMIEGKGEQDPVAPNNSRANKALNRRVEITLQLAPGAVQHTTMSL</sequence>
<dbReference type="InterPro" id="IPR017733">
    <property type="entry name" value="OmpA-like_dom_proteobacteria"/>
</dbReference>
<dbReference type="Proteomes" id="UP000019030">
    <property type="component" value="Chromosome"/>
</dbReference>
<dbReference type="PROSITE" id="PS51123">
    <property type="entry name" value="OMPA_2"/>
    <property type="match status" value="1"/>
</dbReference>